<evidence type="ECO:0000313" key="1">
    <source>
        <dbReference type="EMBL" id="KAL3279703.1"/>
    </source>
</evidence>
<gene>
    <name evidence="1" type="ORF">HHI36_017209</name>
</gene>
<sequence>MATLRRYVLKVKGKRDEIDWNSPILEAAPRLQLDCTVNKIFSSDEEEVVSNNFQTTVNLLHDLNPKCAIKLAYDLAFANSKKVRPSWVENETTSRVWFNAFSSNDRNSP</sequence>
<dbReference type="EMBL" id="JABFTP020000124">
    <property type="protein sequence ID" value="KAL3279703.1"/>
    <property type="molecule type" value="Genomic_DNA"/>
</dbReference>
<organism evidence="1 2">
    <name type="scientific">Cryptolaemus montrouzieri</name>
    <dbReference type="NCBI Taxonomy" id="559131"/>
    <lineage>
        <taxon>Eukaryota</taxon>
        <taxon>Metazoa</taxon>
        <taxon>Ecdysozoa</taxon>
        <taxon>Arthropoda</taxon>
        <taxon>Hexapoda</taxon>
        <taxon>Insecta</taxon>
        <taxon>Pterygota</taxon>
        <taxon>Neoptera</taxon>
        <taxon>Endopterygota</taxon>
        <taxon>Coleoptera</taxon>
        <taxon>Polyphaga</taxon>
        <taxon>Cucujiformia</taxon>
        <taxon>Coccinelloidea</taxon>
        <taxon>Coccinellidae</taxon>
        <taxon>Scymninae</taxon>
        <taxon>Scymnini</taxon>
        <taxon>Cryptolaemus</taxon>
    </lineage>
</organism>
<reference evidence="1 2" key="1">
    <citation type="journal article" date="2021" name="BMC Biol.">
        <title>Horizontally acquired antibacterial genes associated with adaptive radiation of ladybird beetles.</title>
        <authorList>
            <person name="Li H.S."/>
            <person name="Tang X.F."/>
            <person name="Huang Y.H."/>
            <person name="Xu Z.Y."/>
            <person name="Chen M.L."/>
            <person name="Du X.Y."/>
            <person name="Qiu B.Y."/>
            <person name="Chen P.T."/>
            <person name="Zhang W."/>
            <person name="Slipinski A."/>
            <person name="Escalona H.E."/>
            <person name="Waterhouse R.M."/>
            <person name="Zwick A."/>
            <person name="Pang H."/>
        </authorList>
    </citation>
    <scope>NUCLEOTIDE SEQUENCE [LARGE SCALE GENOMIC DNA]</scope>
    <source>
        <strain evidence="1">SYSU2018</strain>
    </source>
</reference>
<keyword evidence="2" id="KW-1185">Reference proteome</keyword>
<dbReference type="AlphaFoldDB" id="A0ABD2NLV6"/>
<protein>
    <submittedName>
        <fullName evidence="1">Uncharacterized protein</fullName>
    </submittedName>
</protein>
<evidence type="ECO:0000313" key="2">
    <source>
        <dbReference type="Proteomes" id="UP001516400"/>
    </source>
</evidence>
<proteinExistence type="predicted"/>
<name>A0ABD2NLV6_9CUCU</name>
<dbReference type="Proteomes" id="UP001516400">
    <property type="component" value="Unassembled WGS sequence"/>
</dbReference>
<comment type="caution">
    <text evidence="1">The sequence shown here is derived from an EMBL/GenBank/DDBJ whole genome shotgun (WGS) entry which is preliminary data.</text>
</comment>
<accession>A0ABD2NLV6</accession>